<feature type="DNA-binding region" description="OmpR/PhoB-type" evidence="2">
    <location>
        <begin position="1"/>
        <end position="104"/>
    </location>
</feature>
<dbReference type="SUPFAM" id="SSF46894">
    <property type="entry name" value="C-terminal effector domain of the bipartite response regulators"/>
    <property type="match status" value="1"/>
</dbReference>
<dbReference type="PROSITE" id="PS51755">
    <property type="entry name" value="OMPR_PHOB"/>
    <property type="match status" value="1"/>
</dbReference>
<feature type="domain" description="OmpR/PhoB-type" evidence="4">
    <location>
        <begin position="1"/>
        <end position="104"/>
    </location>
</feature>
<evidence type="ECO:0000259" key="4">
    <source>
        <dbReference type="PROSITE" id="PS51755"/>
    </source>
</evidence>
<dbReference type="Proteomes" id="UP000865968">
    <property type="component" value="Unassembled WGS sequence"/>
</dbReference>
<dbReference type="GO" id="GO:0003677">
    <property type="term" value="F:DNA binding"/>
    <property type="evidence" value="ECO:0007669"/>
    <property type="project" value="UniProtKB-UniRule"/>
</dbReference>
<dbReference type="Gene3D" id="1.10.10.10">
    <property type="entry name" value="Winged helix-like DNA-binding domain superfamily/Winged helix DNA-binding domain"/>
    <property type="match status" value="1"/>
</dbReference>
<dbReference type="InterPro" id="IPR036388">
    <property type="entry name" value="WH-like_DNA-bd_sf"/>
</dbReference>
<dbReference type="CDD" id="cd00383">
    <property type="entry name" value="trans_reg_C"/>
    <property type="match status" value="1"/>
</dbReference>
<comment type="caution">
    <text evidence="5">The sequence shown here is derived from an EMBL/GenBank/DDBJ whole genome shotgun (WGS) entry which is preliminary data.</text>
</comment>
<dbReference type="Pfam" id="PF00486">
    <property type="entry name" value="Trans_reg_C"/>
    <property type="match status" value="1"/>
</dbReference>
<protein>
    <recommendedName>
        <fullName evidence="4">OmpR/PhoB-type domain-containing protein</fullName>
    </recommendedName>
</protein>
<dbReference type="GO" id="GO:0006355">
    <property type="term" value="P:regulation of DNA-templated transcription"/>
    <property type="evidence" value="ECO:0007669"/>
    <property type="project" value="InterPro"/>
</dbReference>
<dbReference type="SMART" id="SM00862">
    <property type="entry name" value="Trans_reg_C"/>
    <property type="match status" value="1"/>
</dbReference>
<feature type="transmembrane region" description="Helical" evidence="3">
    <location>
        <begin position="141"/>
        <end position="158"/>
    </location>
</feature>
<reference evidence="5" key="2">
    <citation type="submission" date="2020-10" db="EMBL/GenBank/DDBJ databases">
        <authorList>
            <consortium name="NCBI Pathogen Detection Project"/>
        </authorList>
    </citation>
    <scope>NUCLEOTIDE SEQUENCE</scope>
    <source>
        <strain evidence="5">Morganella morganii ARLG-3209</strain>
    </source>
</reference>
<dbReference type="RefSeq" id="WP_274371677.1">
    <property type="nucleotide sequence ID" value="NZ_JAKMWI010000023.1"/>
</dbReference>
<sequence length="262" mass="29699">MEYKINKVINFRVDDGKIWNSLSPDKSVRLSIIPAKILSYLLENSKTIVKRNDLLDDIWNKNGLQASNNSLSQNISMLRKILQDMGADSDIIVTIPKVGLRIHESAIVEIEQGSSSTSDTAKDKPAPASLLVANKNKIRDVSIVVLIIISTFLILFFLQRNGADNDFYFEKEQLYLMGNIDSCYVYTIKKHSTEYNEANMKIASQVINKHIPCIKNSSFIFQADDNKLYNDTGKVFISRCITSTPEGKTFSSCQDIYFNEYQ</sequence>
<name>A0AAN5S1F3_MORMO</name>
<dbReference type="AlphaFoldDB" id="A0AAN5S1F3"/>
<evidence type="ECO:0000313" key="5">
    <source>
        <dbReference type="EMBL" id="HAT3810653.1"/>
    </source>
</evidence>
<keyword evidence="1 2" id="KW-0238">DNA-binding</keyword>
<evidence type="ECO:0000256" key="2">
    <source>
        <dbReference type="PROSITE-ProRule" id="PRU01091"/>
    </source>
</evidence>
<proteinExistence type="predicted"/>
<keyword evidence="3" id="KW-0812">Transmembrane</keyword>
<reference evidence="5" key="1">
    <citation type="journal article" date="2018" name="Genome Biol.">
        <title>SKESA: strategic k-mer extension for scrupulous assemblies.</title>
        <authorList>
            <person name="Souvorov A."/>
            <person name="Agarwala R."/>
            <person name="Lipman D.J."/>
        </authorList>
    </citation>
    <scope>NUCLEOTIDE SEQUENCE</scope>
    <source>
        <strain evidence="5">Morganella morganii ARLG-3209</strain>
    </source>
</reference>
<organism evidence="5 6">
    <name type="scientific">Morganella morganii</name>
    <name type="common">Proteus morganii</name>
    <dbReference type="NCBI Taxonomy" id="582"/>
    <lineage>
        <taxon>Bacteria</taxon>
        <taxon>Pseudomonadati</taxon>
        <taxon>Pseudomonadota</taxon>
        <taxon>Gammaproteobacteria</taxon>
        <taxon>Enterobacterales</taxon>
        <taxon>Morganellaceae</taxon>
        <taxon>Morganella</taxon>
    </lineage>
</organism>
<dbReference type="InterPro" id="IPR016032">
    <property type="entry name" value="Sig_transdc_resp-reg_C-effctor"/>
</dbReference>
<accession>A0AAN5S1F3</accession>
<dbReference type="EMBL" id="DACSWI010000014">
    <property type="protein sequence ID" value="HAT3810653.1"/>
    <property type="molecule type" value="Genomic_DNA"/>
</dbReference>
<evidence type="ECO:0000313" key="6">
    <source>
        <dbReference type="Proteomes" id="UP000865968"/>
    </source>
</evidence>
<gene>
    <name evidence="5" type="ORF">I8608_003551</name>
</gene>
<evidence type="ECO:0000256" key="1">
    <source>
        <dbReference type="ARBA" id="ARBA00023125"/>
    </source>
</evidence>
<evidence type="ECO:0000256" key="3">
    <source>
        <dbReference type="SAM" id="Phobius"/>
    </source>
</evidence>
<keyword evidence="3" id="KW-1133">Transmembrane helix</keyword>
<dbReference type="GO" id="GO:0000160">
    <property type="term" value="P:phosphorelay signal transduction system"/>
    <property type="evidence" value="ECO:0007669"/>
    <property type="project" value="InterPro"/>
</dbReference>
<keyword evidence="3" id="KW-0472">Membrane</keyword>
<dbReference type="InterPro" id="IPR001867">
    <property type="entry name" value="OmpR/PhoB-type_DNA-bd"/>
</dbReference>